<dbReference type="Proteomes" id="UP001223390">
    <property type="component" value="Unassembled WGS sequence"/>
</dbReference>
<dbReference type="RefSeq" id="WP_285343356.1">
    <property type="nucleotide sequence ID" value="NZ_JASITI010000021.1"/>
</dbReference>
<protein>
    <recommendedName>
        <fullName evidence="3">ATPase AAA-type core domain-containing protein</fullName>
    </recommendedName>
</protein>
<comment type="caution">
    <text evidence="1">The sequence shown here is derived from an EMBL/GenBank/DDBJ whole genome shotgun (WGS) entry which is preliminary data.</text>
</comment>
<sequence>MSVRRLRRGTGVRTGDGSDRSCRQLIATTHSPALLAALRGDLSGSLVFLHGDQDARDERLKLVAELEERRPLLDRAGMAVPLIRWRAGWP</sequence>
<dbReference type="EMBL" id="JASITI010000021">
    <property type="protein sequence ID" value="MDK9497615.1"/>
    <property type="molecule type" value="Genomic_DNA"/>
</dbReference>
<evidence type="ECO:0008006" key="3">
    <source>
        <dbReference type="Google" id="ProtNLM"/>
    </source>
</evidence>
<evidence type="ECO:0000313" key="1">
    <source>
        <dbReference type="EMBL" id="MDK9497615.1"/>
    </source>
</evidence>
<reference evidence="1 2" key="1">
    <citation type="submission" date="2023-05" db="EMBL/GenBank/DDBJ databases">
        <title>Sequencing and Assembly of Streptomyces sp. NP73.</title>
        <authorList>
            <person name="Konwar A.N."/>
            <person name="Saikia K."/>
            <person name="Thakur D."/>
        </authorList>
    </citation>
    <scope>NUCLEOTIDE SEQUENCE [LARGE SCALE GENOMIC DNA]</scope>
    <source>
        <strain evidence="1 2">NP73</strain>
    </source>
</reference>
<accession>A0ABT7GVF8</accession>
<keyword evidence="2" id="KW-1185">Reference proteome</keyword>
<gene>
    <name evidence="1" type="ORF">QEZ40_002556</name>
</gene>
<evidence type="ECO:0000313" key="2">
    <source>
        <dbReference type="Proteomes" id="UP001223390"/>
    </source>
</evidence>
<name>A0ABT7GVF8_9ACTN</name>
<organism evidence="1 2">
    <name type="scientific">Streptomyces katrae</name>
    <dbReference type="NCBI Taxonomy" id="68223"/>
    <lineage>
        <taxon>Bacteria</taxon>
        <taxon>Bacillati</taxon>
        <taxon>Actinomycetota</taxon>
        <taxon>Actinomycetes</taxon>
        <taxon>Kitasatosporales</taxon>
        <taxon>Streptomycetaceae</taxon>
        <taxon>Streptomyces</taxon>
    </lineage>
</organism>
<proteinExistence type="predicted"/>